<keyword evidence="5" id="KW-1185">Reference proteome</keyword>
<feature type="transmembrane region" description="Helical" evidence="2">
    <location>
        <begin position="145"/>
        <end position="167"/>
    </location>
</feature>
<feature type="region of interest" description="Disordered" evidence="1">
    <location>
        <begin position="1"/>
        <end position="122"/>
    </location>
</feature>
<gene>
    <name evidence="3" type="ORF">DSM1535_1198</name>
    <name evidence="4" type="ORF">MB9_2302</name>
</gene>
<feature type="compositionally biased region" description="Basic and acidic residues" evidence="1">
    <location>
        <begin position="49"/>
        <end position="65"/>
    </location>
</feature>
<dbReference type="Proteomes" id="UP000062768">
    <property type="component" value="Chromosome I"/>
</dbReference>
<dbReference type="EMBL" id="LN734822">
    <property type="protein sequence ID" value="CEL25913.1"/>
    <property type="molecule type" value="Genomic_DNA"/>
</dbReference>
<sequence>MERIRLIKLRGDVEVDEEPQKGIQDQTTSEVESSPASRVVDESNGSTDSETKESKNSKGFKDPSKKANTSNSPQRRFRDFLARGDLDSSESSPQSEVTSDSSKGTKPEKTRSTDKDAQSSDSHYLSQELMSFDFYRKLRSNKEQVLKIIGGLVGALFIIAGLIYILGSPVRVADNVVAGERAVISAFLILVGVLIIAGVFARRLLEKSFLKNIHSELEEAEAPDSEKKSPDKKEKQKGNIEEMDKK</sequence>
<evidence type="ECO:0000313" key="3">
    <source>
        <dbReference type="EMBL" id="CEA13535.1"/>
    </source>
</evidence>
<evidence type="ECO:0000313" key="5">
    <source>
        <dbReference type="Proteomes" id="UP000062768"/>
    </source>
</evidence>
<keyword evidence="2" id="KW-0812">Transmembrane</keyword>
<organism evidence="3">
    <name type="scientific">Methanobacterium formicicum</name>
    <dbReference type="NCBI Taxonomy" id="2162"/>
    <lineage>
        <taxon>Archaea</taxon>
        <taxon>Methanobacteriati</taxon>
        <taxon>Methanobacteriota</taxon>
        <taxon>Methanomada group</taxon>
        <taxon>Methanobacteria</taxon>
        <taxon>Methanobacteriales</taxon>
        <taxon>Methanobacteriaceae</taxon>
        <taxon>Methanobacterium</taxon>
    </lineage>
</organism>
<evidence type="ECO:0000256" key="1">
    <source>
        <dbReference type="SAM" id="MobiDB-lite"/>
    </source>
</evidence>
<accession>A0A090I628</accession>
<proteinExistence type="predicted"/>
<dbReference type="RefSeq" id="WP_231553437.1">
    <property type="nucleotide sequence ID" value="NZ_CALCVY010000010.1"/>
</dbReference>
<dbReference type="PATRIC" id="fig|2162.10.peg.2372"/>
<dbReference type="AlphaFoldDB" id="A0A090I628"/>
<reference evidence="3" key="1">
    <citation type="submission" date="2014-08" db="EMBL/GenBank/DDBJ databases">
        <authorList>
            <person name="Wibberg D."/>
        </authorList>
    </citation>
    <scope>NUCLEOTIDE SEQUENCE</scope>
</reference>
<keyword evidence="2" id="KW-0472">Membrane</keyword>
<feature type="region of interest" description="Disordered" evidence="1">
    <location>
        <begin position="218"/>
        <end position="246"/>
    </location>
</feature>
<feature type="compositionally biased region" description="Low complexity" evidence="1">
    <location>
        <begin position="89"/>
        <end position="102"/>
    </location>
</feature>
<evidence type="ECO:0000256" key="2">
    <source>
        <dbReference type="SAM" id="Phobius"/>
    </source>
</evidence>
<dbReference type="KEGG" id="mfi:DSM1535_1198"/>
<feature type="compositionally biased region" description="Basic and acidic residues" evidence="1">
    <location>
        <begin position="224"/>
        <end position="246"/>
    </location>
</feature>
<feature type="compositionally biased region" description="Basic and acidic residues" evidence="1">
    <location>
        <begin position="76"/>
        <end position="86"/>
    </location>
</feature>
<feature type="compositionally biased region" description="Polar residues" evidence="1">
    <location>
        <begin position="23"/>
        <end position="36"/>
    </location>
</feature>
<protein>
    <submittedName>
        <fullName evidence="3">Putative membrane protein</fullName>
    </submittedName>
</protein>
<feature type="transmembrane region" description="Helical" evidence="2">
    <location>
        <begin position="182"/>
        <end position="201"/>
    </location>
</feature>
<keyword evidence="2" id="KW-1133">Transmembrane helix</keyword>
<feature type="compositionally biased region" description="Basic and acidic residues" evidence="1">
    <location>
        <begin position="103"/>
        <end position="118"/>
    </location>
</feature>
<feature type="compositionally biased region" description="Basic and acidic residues" evidence="1">
    <location>
        <begin position="1"/>
        <end position="13"/>
    </location>
</feature>
<dbReference type="GeneID" id="24793436"/>
<dbReference type="EMBL" id="LN515531">
    <property type="protein sequence ID" value="CEA13535.1"/>
    <property type="molecule type" value="Genomic_DNA"/>
</dbReference>
<evidence type="ECO:0000313" key="4">
    <source>
        <dbReference type="EMBL" id="CEL25913.1"/>
    </source>
</evidence>
<reference evidence="4" key="2">
    <citation type="submission" date="2014-09" db="EMBL/GenBank/DDBJ databases">
        <authorList>
            <person name="Bishop-Lilly K.A."/>
            <person name="Broomall S.M."/>
            <person name="Chain P.S."/>
            <person name="Chertkov O."/>
            <person name="Coyne S.R."/>
            <person name="Daligault H.E."/>
            <person name="Davenport K.W."/>
            <person name="Erkkila T."/>
            <person name="Frey K.G."/>
            <person name="Gibbons H.S."/>
            <person name="Gu W."/>
            <person name="Jaissle J."/>
            <person name="Johnson S.L."/>
            <person name="Koroleva G.I."/>
            <person name="Ladner J.T."/>
            <person name="Lo C.-C."/>
            <person name="Minogue T.D."/>
            <person name="Munk C."/>
            <person name="Palacios G.F."/>
            <person name="Redden C.L."/>
            <person name="Rosenzweig C.N."/>
            <person name="Scholz M.B."/>
            <person name="Teshima H."/>
            <person name="Xu Y."/>
        </authorList>
    </citation>
    <scope>NUCLEOTIDE SEQUENCE</scope>
    <source>
        <strain evidence="4">Mb9</strain>
    </source>
</reference>
<name>A0A090I628_METFO</name>